<dbReference type="Proteomes" id="UP000839708">
    <property type="component" value="Unassembled WGS sequence"/>
</dbReference>
<evidence type="ECO:0000313" key="2">
    <source>
        <dbReference type="EMBL" id="EBR8574782.1"/>
    </source>
</evidence>
<accession>A0A3Z6QSP9</accession>
<reference evidence="1" key="1">
    <citation type="submission" date="2018-09" db="EMBL/GenBank/DDBJ databases">
        <authorList>
            <person name="Ashton P.M."/>
            <person name="Dallman T."/>
            <person name="Nair S."/>
            <person name="De Pinna E."/>
            <person name="Peters T."/>
            <person name="Grant K."/>
        </authorList>
    </citation>
    <scope>NUCLEOTIDE SEQUENCE [LARGE SCALE GENOMIC DNA]</scope>
    <source>
        <strain evidence="3">140692</strain>
        <strain evidence="4">367309</strain>
        <strain evidence="1">412099</strain>
        <strain evidence="2">498895</strain>
    </source>
</reference>
<sequence>MQRNFSLKKHYARTLEYQAIRSTNACNIPVSARQVLHALVELLPALDAEKLNETIIELNQRKNA</sequence>
<protein>
    <submittedName>
        <fullName evidence="1">Uncharacterized protein</fullName>
    </submittedName>
</protein>
<name>A0A3Z6QSP9_SALEB</name>
<dbReference type="EMBL" id="AAAGSE010000061">
    <property type="protein sequence ID" value="EAC0790014.1"/>
    <property type="molecule type" value="Genomic_DNA"/>
</dbReference>
<dbReference type="EMBL" id="AAGTQF010000108">
    <property type="protein sequence ID" value="EBR8574782.1"/>
    <property type="molecule type" value="Genomic_DNA"/>
</dbReference>
<dbReference type="EMBL" id="AAHPHN010000078">
    <property type="protein sequence ID" value="EBY8645007.1"/>
    <property type="molecule type" value="Genomic_DNA"/>
</dbReference>
<dbReference type="Proteomes" id="UP000839631">
    <property type="component" value="Unassembled WGS sequence"/>
</dbReference>
<dbReference type="EMBL" id="AAKVUB010000060">
    <property type="protein sequence ID" value="ECW2471453.1"/>
    <property type="molecule type" value="Genomic_DNA"/>
</dbReference>
<comment type="caution">
    <text evidence="1">The sequence shown here is derived from an EMBL/GenBank/DDBJ whole genome shotgun (WGS) entry which is preliminary data.</text>
</comment>
<evidence type="ECO:0000313" key="4">
    <source>
        <dbReference type="EMBL" id="ECW2471453.1"/>
    </source>
</evidence>
<gene>
    <name evidence="1" type="ORF">D6K54_25455</name>
    <name evidence="3" type="ORF">D6S17_26410</name>
    <name evidence="2" type="ORF">DOV67_25175</name>
    <name evidence="4" type="ORF">EZX71_26620</name>
</gene>
<dbReference type="AlphaFoldDB" id="A0A3Z6QSP9"/>
<organism evidence="1">
    <name type="scientific">Salmonella enterica subsp. enterica serovar Java</name>
    <dbReference type="NCBI Taxonomy" id="224729"/>
    <lineage>
        <taxon>Bacteria</taxon>
        <taxon>Pseudomonadati</taxon>
        <taxon>Pseudomonadota</taxon>
        <taxon>Gammaproteobacteria</taxon>
        <taxon>Enterobacterales</taxon>
        <taxon>Enterobacteriaceae</taxon>
        <taxon>Salmonella</taxon>
    </lineage>
</organism>
<evidence type="ECO:0000313" key="1">
    <source>
        <dbReference type="EMBL" id="EAC0790014.1"/>
    </source>
</evidence>
<proteinExistence type="predicted"/>
<dbReference type="Proteomes" id="UP000839733">
    <property type="component" value="Unassembled WGS sequence"/>
</dbReference>
<evidence type="ECO:0000313" key="3">
    <source>
        <dbReference type="EMBL" id="EBY8645007.1"/>
    </source>
</evidence>